<evidence type="ECO:0000313" key="3">
    <source>
        <dbReference type="EMBL" id="CAG5115139.1"/>
    </source>
</evidence>
<reference evidence="3" key="1">
    <citation type="submission" date="2021-04" db="EMBL/GenBank/DDBJ databases">
        <authorList>
            <consortium name="Molecular Ecology Group"/>
        </authorList>
    </citation>
    <scope>NUCLEOTIDE SEQUENCE</scope>
</reference>
<evidence type="ECO:0000313" key="4">
    <source>
        <dbReference type="Proteomes" id="UP000678393"/>
    </source>
</evidence>
<keyword evidence="2" id="KW-0732">Signal</keyword>
<dbReference type="AlphaFoldDB" id="A0A8S3YD34"/>
<accession>A0A8S3YD34</accession>
<gene>
    <name evidence="3" type="ORF">CUNI_LOCUS697</name>
</gene>
<protein>
    <submittedName>
        <fullName evidence="3">Uncharacterized protein</fullName>
    </submittedName>
</protein>
<comment type="caution">
    <text evidence="3">The sequence shown here is derived from an EMBL/GenBank/DDBJ whole genome shotgun (WGS) entry which is preliminary data.</text>
</comment>
<organism evidence="3 4">
    <name type="scientific">Candidula unifasciata</name>
    <dbReference type="NCBI Taxonomy" id="100452"/>
    <lineage>
        <taxon>Eukaryota</taxon>
        <taxon>Metazoa</taxon>
        <taxon>Spiralia</taxon>
        <taxon>Lophotrochozoa</taxon>
        <taxon>Mollusca</taxon>
        <taxon>Gastropoda</taxon>
        <taxon>Heterobranchia</taxon>
        <taxon>Euthyneura</taxon>
        <taxon>Panpulmonata</taxon>
        <taxon>Eupulmonata</taxon>
        <taxon>Stylommatophora</taxon>
        <taxon>Helicina</taxon>
        <taxon>Helicoidea</taxon>
        <taxon>Geomitridae</taxon>
        <taxon>Candidula</taxon>
    </lineage>
</organism>
<proteinExistence type="predicted"/>
<evidence type="ECO:0000256" key="1">
    <source>
        <dbReference type="SAM" id="MobiDB-lite"/>
    </source>
</evidence>
<name>A0A8S3YD34_9EUPU</name>
<keyword evidence="4" id="KW-1185">Reference proteome</keyword>
<feature type="signal peptide" evidence="2">
    <location>
        <begin position="1"/>
        <end position="23"/>
    </location>
</feature>
<feature type="chain" id="PRO_5035917927" evidence="2">
    <location>
        <begin position="24"/>
        <end position="146"/>
    </location>
</feature>
<feature type="region of interest" description="Disordered" evidence="1">
    <location>
        <begin position="122"/>
        <end position="146"/>
    </location>
</feature>
<feature type="compositionally biased region" description="Polar residues" evidence="1">
    <location>
        <begin position="130"/>
        <end position="146"/>
    </location>
</feature>
<sequence length="146" mass="15987">MKLYPVLLVAVIVTLYFIPDTHGRPAPEVIPKQKYGPSKKLRFKQLMDWIVSLDDDSSDTDALRESLATLTVITDLQGRNGSGSPITDISPISHCVQACFGNTTSVSVSVLHECNRQCMLSPHRFDHPGNATNHSRNSGSGASRRP</sequence>
<dbReference type="Proteomes" id="UP000678393">
    <property type="component" value="Unassembled WGS sequence"/>
</dbReference>
<evidence type="ECO:0000256" key="2">
    <source>
        <dbReference type="SAM" id="SignalP"/>
    </source>
</evidence>
<dbReference type="EMBL" id="CAJHNH020000079">
    <property type="protein sequence ID" value="CAG5115139.1"/>
    <property type="molecule type" value="Genomic_DNA"/>
</dbReference>